<dbReference type="Proteomes" id="UP000521943">
    <property type="component" value="Unassembled WGS sequence"/>
</dbReference>
<comment type="caution">
    <text evidence="2">The sequence shown here is derived from an EMBL/GenBank/DDBJ whole genome shotgun (WGS) entry which is preliminary data.</text>
</comment>
<feature type="region of interest" description="Disordered" evidence="1">
    <location>
        <begin position="73"/>
        <end position="98"/>
    </location>
</feature>
<evidence type="ECO:0000313" key="2">
    <source>
        <dbReference type="EMBL" id="KAF6747165.1"/>
    </source>
</evidence>
<reference evidence="2 3" key="1">
    <citation type="submission" date="2020-07" db="EMBL/GenBank/DDBJ databases">
        <title>Comparative genomics of pyrophilous fungi reveals a link between fire events and developmental genes.</title>
        <authorList>
            <consortium name="DOE Joint Genome Institute"/>
            <person name="Steindorff A.S."/>
            <person name="Carver A."/>
            <person name="Calhoun S."/>
            <person name="Stillman K."/>
            <person name="Liu H."/>
            <person name="Lipzen A."/>
            <person name="Pangilinan J."/>
            <person name="Labutti K."/>
            <person name="Bruns T.D."/>
            <person name="Grigoriev I.V."/>
        </authorList>
    </citation>
    <scope>NUCLEOTIDE SEQUENCE [LARGE SCALE GENOMIC DNA]</scope>
    <source>
        <strain evidence="2 3">CBS 144469</strain>
    </source>
</reference>
<feature type="compositionally biased region" description="Low complexity" evidence="1">
    <location>
        <begin position="89"/>
        <end position="98"/>
    </location>
</feature>
<dbReference type="EMBL" id="JACGCI010000084">
    <property type="protein sequence ID" value="KAF6747165.1"/>
    <property type="molecule type" value="Genomic_DNA"/>
</dbReference>
<evidence type="ECO:0000256" key="1">
    <source>
        <dbReference type="SAM" id="MobiDB-lite"/>
    </source>
</evidence>
<proteinExistence type="predicted"/>
<gene>
    <name evidence="2" type="ORF">DFP72DRAFT_1175150</name>
</gene>
<evidence type="ECO:0000313" key="3">
    <source>
        <dbReference type="Proteomes" id="UP000521943"/>
    </source>
</evidence>
<accession>A0A8H6HHJ6</accession>
<organism evidence="2 3">
    <name type="scientific">Ephemerocybe angulata</name>
    <dbReference type="NCBI Taxonomy" id="980116"/>
    <lineage>
        <taxon>Eukaryota</taxon>
        <taxon>Fungi</taxon>
        <taxon>Dikarya</taxon>
        <taxon>Basidiomycota</taxon>
        <taxon>Agaricomycotina</taxon>
        <taxon>Agaricomycetes</taxon>
        <taxon>Agaricomycetidae</taxon>
        <taxon>Agaricales</taxon>
        <taxon>Agaricineae</taxon>
        <taxon>Psathyrellaceae</taxon>
        <taxon>Ephemerocybe</taxon>
    </lineage>
</organism>
<feature type="region of interest" description="Disordered" evidence="1">
    <location>
        <begin position="16"/>
        <end position="37"/>
    </location>
</feature>
<sequence>MRRRSWSIRWVLDSDRGKEDKRWNSPRVYPSSPSPFPSPLSFLSRPLLQLLSLHNAPLMAYYPSSSSSSSLSSLTASSPVPAPRPSGQGSDASTSKAAAASTSKGDLLLLHLQGNVLCPVCLDCPSSPFASPNFSFPFFPHPPLSSVVNVPRSSPSTPHMVDTACSVARSSSTTKKATKLATVGFWPVREASSLGGVRINVNLSTKRRGLHHRPLVRRHHLFPSPLPSLAHMFRRRFASIVHAHHYPRLLCRRRLGDIGLRARISSREIQTAVRLILPDASGAWLGRPGGYLTLSTSINKDAVVRSSIATSSLSRLSPSSSTRALIVLPGCAGAVAIDVGDLCAGQLVDWLSSVSRGLPTPIWHRTRGTDAGCGSAGSVGKGK</sequence>
<name>A0A8H6HHJ6_9AGAR</name>
<keyword evidence="3" id="KW-1185">Reference proteome</keyword>
<protein>
    <submittedName>
        <fullName evidence="2">Uncharacterized protein</fullName>
    </submittedName>
</protein>
<dbReference type="AlphaFoldDB" id="A0A8H6HHJ6"/>